<feature type="compositionally biased region" description="Polar residues" evidence="1">
    <location>
        <begin position="361"/>
        <end position="379"/>
    </location>
</feature>
<dbReference type="PRINTS" id="PR00625">
    <property type="entry name" value="JDOMAIN"/>
</dbReference>
<dbReference type="GO" id="GO:0005783">
    <property type="term" value="C:endoplasmic reticulum"/>
    <property type="evidence" value="ECO:0007669"/>
    <property type="project" value="UniProtKB-ARBA"/>
</dbReference>
<dbReference type="SUPFAM" id="SSF46565">
    <property type="entry name" value="Chaperone J-domain"/>
    <property type="match status" value="1"/>
</dbReference>
<dbReference type="InterPro" id="IPR024593">
    <property type="entry name" value="DUF3444"/>
</dbReference>
<dbReference type="InterPro" id="IPR001623">
    <property type="entry name" value="DnaJ_domain"/>
</dbReference>
<protein>
    <recommendedName>
        <fullName evidence="2">J domain-containing protein</fullName>
    </recommendedName>
</protein>
<dbReference type="Proteomes" id="UP000026962">
    <property type="component" value="Chromosome 11"/>
</dbReference>
<feature type="region of interest" description="Disordered" evidence="1">
    <location>
        <begin position="458"/>
        <end position="509"/>
    </location>
</feature>
<evidence type="ECO:0000256" key="1">
    <source>
        <dbReference type="SAM" id="MobiDB-lite"/>
    </source>
</evidence>
<dbReference type="Gramene" id="OPUNC11G14680.1">
    <property type="protein sequence ID" value="OPUNC11G14680.1"/>
    <property type="gene ID" value="OPUNC11G14680"/>
</dbReference>
<evidence type="ECO:0000313" key="4">
    <source>
        <dbReference type="Proteomes" id="UP000026962"/>
    </source>
</evidence>
<dbReference type="PANTHER" id="PTHR47374:SF9">
    <property type="entry name" value="DUF3444 DOMAIN-CONTAINING PROTEIN"/>
    <property type="match status" value="1"/>
</dbReference>
<reference evidence="3" key="1">
    <citation type="submission" date="2015-04" db="UniProtKB">
        <authorList>
            <consortium name="EnsemblPlants"/>
        </authorList>
    </citation>
    <scope>IDENTIFICATION</scope>
</reference>
<dbReference type="OMA" id="FRVHLIW"/>
<dbReference type="Pfam" id="PF11926">
    <property type="entry name" value="DUF3444"/>
    <property type="match status" value="4"/>
</dbReference>
<keyword evidence="4" id="KW-1185">Reference proteome</keyword>
<dbReference type="Gene3D" id="1.10.287.110">
    <property type="entry name" value="DnaJ domain"/>
    <property type="match status" value="1"/>
</dbReference>
<proteinExistence type="predicted"/>
<feature type="compositionally biased region" description="Basic and acidic residues" evidence="1">
    <location>
        <begin position="1140"/>
        <end position="1149"/>
    </location>
</feature>
<feature type="domain" description="J" evidence="2">
    <location>
        <begin position="66"/>
        <end position="130"/>
    </location>
</feature>
<dbReference type="PROSITE" id="PS00636">
    <property type="entry name" value="DNAJ_1"/>
    <property type="match status" value="1"/>
</dbReference>
<dbReference type="InterPro" id="IPR018253">
    <property type="entry name" value="DnaJ_domain_CS"/>
</dbReference>
<feature type="compositionally biased region" description="Basic and acidic residues" evidence="1">
    <location>
        <begin position="477"/>
        <end position="496"/>
    </location>
</feature>
<dbReference type="Pfam" id="PF00226">
    <property type="entry name" value="DnaJ"/>
    <property type="match status" value="1"/>
</dbReference>
<reference evidence="3" key="2">
    <citation type="submission" date="2018-05" db="EMBL/GenBank/DDBJ databases">
        <title>OpunRS2 (Oryza punctata Reference Sequence Version 2).</title>
        <authorList>
            <person name="Zhang J."/>
            <person name="Kudrna D."/>
            <person name="Lee S."/>
            <person name="Talag J."/>
            <person name="Welchert J."/>
            <person name="Wing R.A."/>
        </authorList>
    </citation>
    <scope>NUCLEOTIDE SEQUENCE [LARGE SCALE GENOMIC DNA]</scope>
</reference>
<feature type="compositionally biased region" description="Polar residues" evidence="1">
    <location>
        <begin position="1064"/>
        <end position="1079"/>
    </location>
</feature>
<feature type="region of interest" description="Disordered" evidence="1">
    <location>
        <begin position="1128"/>
        <end position="1163"/>
    </location>
</feature>
<dbReference type="STRING" id="4537.A0A0E0MGK0"/>
<feature type="region of interest" description="Disordered" evidence="1">
    <location>
        <begin position="263"/>
        <end position="292"/>
    </location>
</feature>
<dbReference type="EnsemblPlants" id="OPUNC11G14680.1">
    <property type="protein sequence ID" value="OPUNC11G14680.1"/>
    <property type="gene ID" value="OPUNC11G14680"/>
</dbReference>
<dbReference type="PROSITE" id="PS50076">
    <property type="entry name" value="DNAJ_2"/>
    <property type="match status" value="1"/>
</dbReference>
<evidence type="ECO:0000259" key="2">
    <source>
        <dbReference type="PROSITE" id="PS50076"/>
    </source>
</evidence>
<accession>A0A0E0MGK0</accession>
<feature type="region of interest" description="Disordered" evidence="1">
    <location>
        <begin position="315"/>
        <end position="439"/>
    </location>
</feature>
<name>A0A0E0MGK0_ORYPU</name>
<dbReference type="PANTHER" id="PTHR47374">
    <property type="entry name" value="ENDOSOME ANTIGEN-LIKE PROTEIN, PUTATIVE (DUF3444)-RELATED"/>
    <property type="match status" value="1"/>
</dbReference>
<feature type="compositionally biased region" description="Basic and acidic residues" evidence="1">
    <location>
        <begin position="346"/>
        <end position="360"/>
    </location>
</feature>
<feature type="region of interest" description="Disordered" evidence="1">
    <location>
        <begin position="1059"/>
        <end position="1108"/>
    </location>
</feature>
<feature type="compositionally biased region" description="Basic and acidic residues" evidence="1">
    <location>
        <begin position="1098"/>
        <end position="1108"/>
    </location>
</feature>
<dbReference type="InterPro" id="IPR036869">
    <property type="entry name" value="J_dom_sf"/>
</dbReference>
<feature type="region of interest" description="Disordered" evidence="1">
    <location>
        <begin position="238"/>
        <end position="257"/>
    </location>
</feature>
<dbReference type="eggNOG" id="ENOG502QS8C">
    <property type="taxonomic scope" value="Eukaryota"/>
</dbReference>
<organism evidence="3">
    <name type="scientific">Oryza punctata</name>
    <name type="common">Red rice</name>
    <dbReference type="NCBI Taxonomy" id="4537"/>
    <lineage>
        <taxon>Eukaryota</taxon>
        <taxon>Viridiplantae</taxon>
        <taxon>Streptophyta</taxon>
        <taxon>Embryophyta</taxon>
        <taxon>Tracheophyta</taxon>
        <taxon>Spermatophyta</taxon>
        <taxon>Magnoliopsida</taxon>
        <taxon>Liliopsida</taxon>
        <taxon>Poales</taxon>
        <taxon>Poaceae</taxon>
        <taxon>BOP clade</taxon>
        <taxon>Oryzoideae</taxon>
        <taxon>Oryzeae</taxon>
        <taxon>Oryzinae</taxon>
        <taxon>Oryza</taxon>
    </lineage>
</organism>
<evidence type="ECO:0000313" key="3">
    <source>
        <dbReference type="EnsemblPlants" id="OPUNC11G14680.1"/>
    </source>
</evidence>
<feature type="compositionally biased region" description="Low complexity" evidence="1">
    <location>
        <begin position="405"/>
        <end position="416"/>
    </location>
</feature>
<dbReference type="HOGENOM" id="CLU_004676_2_0_1"/>
<dbReference type="SMART" id="SM00271">
    <property type="entry name" value="DnaJ"/>
    <property type="match status" value="1"/>
</dbReference>
<sequence length="1451" mass="164169">MECNREEAFRAREVAVRKMENKDFNGAQKIVLKAQKLFPELENISQLLNICHVHCAAEATVNGQTDWYGILQVEVTADEATIRKQYRKLAFSLHPDKNSFAGAEAAFKLVAEAHSLLCDPTKRPIYDIKRNNIPRKAPKQATRPAKKTEANKFSVPVYLQAFWTICPHCQMRYQYYNNAINTTVCCMNCRRNFFAYNLKEQPVPTPNVPYSSQFPANMFPNQWRDPISRQGQPVKLSCTGGNTDVKPGTNSWPGSDERTIQSEMTRGKNQFPARKQDKYSVPTANGNSGGCSIPVPDCPDTVDWQKLGRKDASVAPAMNVPGHSKLHSTGGGTNAKPRVNVAQWKETTKEDSCASVEKKANQSMMNQRKSSAQTANENASGRFKPAHADPNVFDRKNFGTEDSFPVPNSAVPSSVRRSARRKQDAGDNSSMNFNVRKKQKNNVLSDVDLNCQQIFNNNATSGDKQSAPPHVSSTVDIQDKAKVTDADSKDNAKAEPTDTAGRDAPSCSENLSFPDPDFYDFEKLRDINMFAVGQIWALYDDLDGMPRFYARIKHFDASNFKAHLTWLEYKAASEEEKKWTDEELPVACGKFCLGTTEVSHDRLMFSHIVSWTKGKKRNAYEVYPNKGEVWALYKDWSMQWNSDADSHRSYEYEVVQILSNFSVNDGITVVPLVRIKGFVSLFAAAKDKSTIVIASSELLRFSHSIPCYTTNGNEKVGSPAGFIELDTACLPNDMDIIFPSVPLESYISLGKKEDSTIIDLTNDSTSSRMDPGNEKKENLPEAHICHPVSTENHESLSYEKNTSLAKNCHDANGFGNSSEPSCPSPSIYSYPDSEFHNFEEGRTCEKFEPGQIWALYSDADKFPKFYGWISKVELQPFRVHLIWLEACPEQEQEKKWLDQDIPVCCGKFKIRTWKAQYETTDTFSHLVHTGQRGSTWQIEILPQVGEIWCIYMNWTSDWTPYSIDTCEFAIGEIIECTEALIKVSPLSQVDGYRSVFKLDKQSGVLEIPTRDRLKFSHRIPSFRLTEERGGKLRGCYELDPASVPDIQGSIDEAFRRQRKPLGKKQSTTKAIGSSRSQRIMQARKRGRTSSDIMPTYFGRKDREENHNDGCEEWSLVDKRLQYVSVYNLPRSSPSGHKVPSKLDSHEEGNATHGAIRQKESHSETQFCYPLSTENHEDLSSEQNTSLPKNGGNANSFGNLCEASCPSPSMCPYPDSEFHNFDEWRTYEKFEPGQFFALYSDHDKFPNKVELQPFRVHLTWFEDCPEQEQDKQWLKQDIAISCGKFLDKFGLYTVMLINFPSLSSRKYSGWTRTYHSSVGNLKFGTGKPQYEILASSPSARSLSARKHFIKVSPLTQFNGYRAVFKPDKRSGVLEIPTRDRLKFSHQIPSFRLTEERGGKLRGFYELDPASVPDIEKNASTSPITMGESHFYLPRCLGNSLVCLADNRTRRTL</sequence>
<dbReference type="CDD" id="cd06257">
    <property type="entry name" value="DnaJ"/>
    <property type="match status" value="1"/>
</dbReference>